<dbReference type="PANTHER" id="PTHR44013">
    <property type="entry name" value="ZINC-TYPE ALCOHOL DEHYDROGENASE-LIKE PROTEIN C16A3.02C"/>
    <property type="match status" value="1"/>
</dbReference>
<accession>A0A2R4SX44</accession>
<dbReference type="Gene3D" id="3.40.50.720">
    <property type="entry name" value="NAD(P)-binding Rossmann-like Domain"/>
    <property type="match status" value="1"/>
</dbReference>
<evidence type="ECO:0000313" key="2">
    <source>
        <dbReference type="Proteomes" id="UP000244201"/>
    </source>
</evidence>
<dbReference type="KEGG" id="slk:SLUN_03790"/>
<evidence type="ECO:0000313" key="1">
    <source>
        <dbReference type="EMBL" id="AVZ71453.1"/>
    </source>
</evidence>
<dbReference type="EMBL" id="CP026304">
    <property type="protein sequence ID" value="AVZ71453.1"/>
    <property type="molecule type" value="Genomic_DNA"/>
</dbReference>
<protein>
    <recommendedName>
        <fullName evidence="3">Zinc-binding dehydrogenase</fullName>
    </recommendedName>
</protein>
<proteinExistence type="predicted"/>
<dbReference type="PANTHER" id="PTHR44013:SF1">
    <property type="entry name" value="ZINC-TYPE ALCOHOL DEHYDROGENASE-LIKE PROTEIN C16A3.02C"/>
    <property type="match status" value="1"/>
</dbReference>
<dbReference type="Gene3D" id="3.90.180.10">
    <property type="entry name" value="Medium-chain alcohol dehydrogenases, catalytic domain"/>
    <property type="match status" value="1"/>
</dbReference>
<evidence type="ECO:0008006" key="3">
    <source>
        <dbReference type="Google" id="ProtNLM"/>
    </source>
</evidence>
<reference evidence="1 2" key="1">
    <citation type="submission" date="2018-01" db="EMBL/GenBank/DDBJ databases">
        <title>Complete genome sequence of Streptomyces lunaelactis MM109T, a Ferroverdin A producer isolated from cave moonmilk deposits.</title>
        <authorList>
            <person name="Naome A."/>
            <person name="Martinet L."/>
            <person name="Maciejewska M."/>
            <person name="Anderssen S."/>
            <person name="Adam D."/>
            <person name="Tenconi E."/>
            <person name="Deflandre B."/>
            <person name="Arguelles-Arias A."/>
            <person name="Calusinska M."/>
            <person name="Copieters W."/>
            <person name="Karim L."/>
            <person name="Hanikenne M."/>
            <person name="Baurain D."/>
            <person name="van Wezel G."/>
            <person name="Smargiasso N."/>
            <person name="de Pauw E."/>
            <person name="Delfosse P."/>
            <person name="Rigali S."/>
        </authorList>
    </citation>
    <scope>NUCLEOTIDE SEQUENCE [LARGE SCALE GENOMIC DNA]</scope>
    <source>
        <strain evidence="1 2">MM109</strain>
    </source>
</reference>
<dbReference type="Proteomes" id="UP000244201">
    <property type="component" value="Chromosome"/>
</dbReference>
<gene>
    <name evidence="1" type="ORF">SLUN_03790</name>
</gene>
<sequence>MSDLRRVLTPEGTLVLSSGGGGRWTGPMGLIVKALAVSPFVRQKLRPLVATPSAETLALLTDLIESGQVTPIIDRTYPLGEAPEAMRYLEKGHARGKVVITPDGSGG</sequence>
<organism evidence="1 2">
    <name type="scientific">Streptomyces lunaelactis</name>
    <dbReference type="NCBI Taxonomy" id="1535768"/>
    <lineage>
        <taxon>Bacteria</taxon>
        <taxon>Bacillati</taxon>
        <taxon>Actinomycetota</taxon>
        <taxon>Actinomycetes</taxon>
        <taxon>Kitasatosporales</taxon>
        <taxon>Streptomycetaceae</taxon>
        <taxon>Streptomyces</taxon>
    </lineage>
</organism>
<dbReference type="Pfam" id="PF13602">
    <property type="entry name" value="ADH_zinc_N_2"/>
    <property type="match status" value="1"/>
</dbReference>
<name>A0A2R4SX44_9ACTN</name>
<dbReference type="InterPro" id="IPR052733">
    <property type="entry name" value="Chloroplast_QOR"/>
</dbReference>
<keyword evidence="2" id="KW-1185">Reference proteome</keyword>
<dbReference type="AlphaFoldDB" id="A0A2R4SX44"/>
<dbReference type="OrthoDB" id="3727682at2"/>